<organism evidence="2 3">
    <name type="scientific">Hydrogenophaga atypica</name>
    <dbReference type="NCBI Taxonomy" id="249409"/>
    <lineage>
        <taxon>Bacteria</taxon>
        <taxon>Pseudomonadati</taxon>
        <taxon>Pseudomonadota</taxon>
        <taxon>Betaproteobacteria</taxon>
        <taxon>Burkholderiales</taxon>
        <taxon>Comamonadaceae</taxon>
        <taxon>Hydrogenophaga</taxon>
    </lineage>
</organism>
<dbReference type="RefSeq" id="WP_382220682.1">
    <property type="nucleotide sequence ID" value="NZ_JBHTCA010000003.1"/>
</dbReference>
<dbReference type="Proteomes" id="UP001596501">
    <property type="component" value="Unassembled WGS sequence"/>
</dbReference>
<feature type="signal peptide" evidence="1">
    <location>
        <begin position="1"/>
        <end position="25"/>
    </location>
</feature>
<keyword evidence="3" id="KW-1185">Reference proteome</keyword>
<evidence type="ECO:0000256" key="1">
    <source>
        <dbReference type="SAM" id="SignalP"/>
    </source>
</evidence>
<keyword evidence="1" id="KW-0732">Signal</keyword>
<feature type="chain" id="PRO_5047029739" evidence="1">
    <location>
        <begin position="26"/>
        <end position="703"/>
    </location>
</feature>
<evidence type="ECO:0000313" key="2">
    <source>
        <dbReference type="EMBL" id="MFC7408433.1"/>
    </source>
</evidence>
<protein>
    <submittedName>
        <fullName evidence="2">Uncharacterized protein</fullName>
    </submittedName>
</protein>
<dbReference type="PROSITE" id="PS51257">
    <property type="entry name" value="PROKAR_LIPOPROTEIN"/>
    <property type="match status" value="1"/>
</dbReference>
<dbReference type="EMBL" id="JBHTCA010000003">
    <property type="protein sequence ID" value="MFC7408433.1"/>
    <property type="molecule type" value="Genomic_DNA"/>
</dbReference>
<evidence type="ECO:0000313" key="3">
    <source>
        <dbReference type="Proteomes" id="UP001596501"/>
    </source>
</evidence>
<reference evidence="3" key="1">
    <citation type="journal article" date="2019" name="Int. J. Syst. Evol. Microbiol.">
        <title>The Global Catalogue of Microorganisms (GCM) 10K type strain sequencing project: providing services to taxonomists for standard genome sequencing and annotation.</title>
        <authorList>
            <consortium name="The Broad Institute Genomics Platform"/>
            <consortium name="The Broad Institute Genome Sequencing Center for Infectious Disease"/>
            <person name="Wu L."/>
            <person name="Ma J."/>
        </authorList>
    </citation>
    <scope>NUCLEOTIDE SEQUENCE [LARGE SCALE GENOMIC DNA]</scope>
    <source>
        <strain evidence="3">CGMCC 1.12371</strain>
    </source>
</reference>
<comment type="caution">
    <text evidence="2">The sequence shown here is derived from an EMBL/GenBank/DDBJ whole genome shotgun (WGS) entry which is preliminary data.</text>
</comment>
<accession>A0ABW2QIT2</accession>
<gene>
    <name evidence="2" type="ORF">ACFQPB_06135</name>
</gene>
<name>A0ABW2QIT2_9BURK</name>
<sequence length="703" mass="77337">MFTKFVISSACLILLAACGGGGSYATDEDHNRDGSNQLAEGDLLQTAIPNIGIGVHQLSYWDRSFAMADVVRQARFVNLSWGIDVGADAQGAPTQDFFLIFGSHRTGAGKYTLMFNGRADVTVRGAPNGSIQNMRYDVTSNRSTADVLLPEDVSGNIWLSFRNTRRAHTSSISDGVTNVQLWRPGYPTDGSVTFTQEFIHAMKKFKVIRTMDLVSTNTNPTANWSERTLPDFVGMTGDKGQSWEMMVTLANATERDLWINVPVKADDEYIRNLALLLRYGSDGAMPYTSRQTEPKYPPLKTGIKVYVEYGNEVWNFAGGFNGFRWALELANLHRMNPAHPIANDGVVGDQYMALRRWIAFRSAQISQTFRQVWGDSAMMRTVRPIFATQAGDANRYLSHGLAWAESYYGDVSRLWYGGGGAAYYDSTVEPTDLLPSTMQAFFDGLPSSQFARTVAADSVWTKAYGLRNVAYEGGPGPGGRTLRPDSARAEIAYAYNADPRMRDRMHVAQDIWRANGGDLLVYYVYSSSASWSFSDGSRPLTRSDTDSTKMQFVSDLSDALRPEPHVALGTPVPGTVYLRSPDAAIQTRISGSTTWKYNGTAYRINANAQQPAHSETVLVPIHTRRTGTYSVSVNTLDALATDRLDIFVNGQWAGQVSPGVTTTPGQPVATTHVTLRLPEGLSVVRVRARVGSVWIRDLVVSAN</sequence>
<proteinExistence type="predicted"/>